<evidence type="ECO:0000313" key="3">
    <source>
        <dbReference type="Proteomes" id="UP000231407"/>
    </source>
</evidence>
<name>A0A2M7ASJ3_9BACT</name>
<accession>A0A2M7ASJ3</accession>
<sequence length="153" mass="16942">MTKNNNDWKSYCVKLEDFLNLYFGQKAPALPDNIKEFIVKYGPYISLVLMVLSLPALLLAFGITGITAPFSYLGGVRYGLTFSFNALLTLAVAVLEIVALPGLFKRKLSAWRLMYYSSLVGVLQALLAVNLGGLIIGATLSFYCLFQIKPLYK</sequence>
<keyword evidence="1" id="KW-1133">Transmembrane helix</keyword>
<keyword evidence="1" id="KW-0812">Transmembrane</keyword>
<feature type="transmembrane region" description="Helical" evidence="1">
    <location>
        <begin position="82"/>
        <end position="104"/>
    </location>
</feature>
<gene>
    <name evidence="2" type="ORF">COS78_01450</name>
</gene>
<evidence type="ECO:0000256" key="1">
    <source>
        <dbReference type="SAM" id="Phobius"/>
    </source>
</evidence>
<comment type="caution">
    <text evidence="2">The sequence shown here is derived from an EMBL/GenBank/DDBJ whole genome shotgun (WGS) entry which is preliminary data.</text>
</comment>
<protein>
    <submittedName>
        <fullName evidence="2">Chromate transporter</fullName>
    </submittedName>
</protein>
<reference evidence="3" key="1">
    <citation type="submission" date="2017-09" db="EMBL/GenBank/DDBJ databases">
        <title>Depth-based differentiation of microbial function through sediment-hosted aquifers and enrichment of novel symbionts in the deep terrestrial subsurface.</title>
        <authorList>
            <person name="Probst A.J."/>
            <person name="Ladd B."/>
            <person name="Jarett J.K."/>
            <person name="Geller-Mcgrath D.E."/>
            <person name="Sieber C.M.K."/>
            <person name="Emerson J.B."/>
            <person name="Anantharaman K."/>
            <person name="Thomas B.C."/>
            <person name="Malmstrom R."/>
            <person name="Stieglmeier M."/>
            <person name="Klingl A."/>
            <person name="Woyke T."/>
            <person name="Ryan C.M."/>
            <person name="Banfield J.F."/>
        </authorList>
    </citation>
    <scope>NUCLEOTIDE SEQUENCE [LARGE SCALE GENOMIC DNA]</scope>
</reference>
<dbReference type="Proteomes" id="UP000231407">
    <property type="component" value="Unassembled WGS sequence"/>
</dbReference>
<dbReference type="AlphaFoldDB" id="A0A2M7ASJ3"/>
<feature type="transmembrane region" description="Helical" evidence="1">
    <location>
        <begin position="125"/>
        <end position="148"/>
    </location>
</feature>
<keyword evidence="1" id="KW-0472">Membrane</keyword>
<proteinExistence type="predicted"/>
<evidence type="ECO:0000313" key="2">
    <source>
        <dbReference type="EMBL" id="PIU73588.1"/>
    </source>
</evidence>
<organism evidence="2 3">
    <name type="scientific">Candidatus Shapirobacteria bacterium CG06_land_8_20_14_3_00_40_12</name>
    <dbReference type="NCBI Taxonomy" id="1974881"/>
    <lineage>
        <taxon>Bacteria</taxon>
        <taxon>Candidatus Shapironibacteriota</taxon>
    </lineage>
</organism>
<feature type="transmembrane region" description="Helical" evidence="1">
    <location>
        <begin position="44"/>
        <end position="70"/>
    </location>
</feature>
<dbReference type="EMBL" id="PEWA01000017">
    <property type="protein sequence ID" value="PIU73588.1"/>
    <property type="molecule type" value="Genomic_DNA"/>
</dbReference>